<feature type="non-terminal residue" evidence="3">
    <location>
        <position position="1"/>
    </location>
</feature>
<gene>
    <name evidence="3" type="ORF">CCMP2556_LOCUS10390</name>
</gene>
<dbReference type="PRINTS" id="PR00081">
    <property type="entry name" value="GDHRDH"/>
</dbReference>
<dbReference type="Pfam" id="PF00106">
    <property type="entry name" value="adh_short"/>
    <property type="match status" value="1"/>
</dbReference>
<evidence type="ECO:0000256" key="2">
    <source>
        <dbReference type="ARBA" id="ARBA00023002"/>
    </source>
</evidence>
<evidence type="ECO:0000313" key="3">
    <source>
        <dbReference type="EMBL" id="CAK9011286.1"/>
    </source>
</evidence>
<dbReference type="InterPro" id="IPR010736">
    <property type="entry name" value="SHIPPO-rpt"/>
</dbReference>
<comment type="similarity">
    <text evidence="1">Belongs to the short-chain dehydrogenases/reductases (SDR) family.</text>
</comment>
<comment type="caution">
    <text evidence="3">The sequence shown here is derived from an EMBL/GenBank/DDBJ whole genome shotgun (WGS) entry which is preliminary data.</text>
</comment>
<proteinExistence type="inferred from homology"/>
<dbReference type="Gene3D" id="3.40.50.720">
    <property type="entry name" value="NAD(P)-binding Rossmann-like Domain"/>
    <property type="match status" value="1"/>
</dbReference>
<dbReference type="InterPro" id="IPR002347">
    <property type="entry name" value="SDR_fam"/>
</dbReference>
<dbReference type="PANTHER" id="PTHR24320">
    <property type="entry name" value="RETINOL DEHYDROGENASE"/>
    <property type="match status" value="1"/>
</dbReference>
<sequence length="552" mass="60710">TECFFEFVKNINKPSNMVRRCLPSSYGRAAVLDSLLAIFASAAAVAGALRAGRPGFKGLDLVAGASTLYILIMYCFQSSFLEWPEPGFQKPQAFLTASLGNLLLPNLLAMKGFWAPPTRLLSITFSCGLAFQAYQQLVKGPSYRPPKLQDRVFFVTGANSGIGFEASKAFALAGATVVFGCRDQKRATTAMRALVTEGVSEAQLHFLPLDLTSLQSVRRCAQLLEESGLKVDVLVLNAGVMRRCRELTEDGFEMTMAANHLGHFLLVQLLVPHLLAQEAQGRHPRVVMVGSNLCYSHDVFDFEELVAVRSRREAESFKAKPYSLFSAYAQSKLANLLMTSELARRLPRIPVNCVHPGEVLTQVMNDMHPVVLAIYASFRPVARKLFKSPEEGAVCTVFVATSPELSCTGQYFMRLRPAKVSKANAVAAFQQLHQEGRPDFDPSVSTRSSASTFFQQRSTMVVHPHVMCLSHNVKAPKWSFTSRETANVKHHVPGPGTYELSPSENAAKTFHRPPKFSFGSAGRNLVKNSKLWQEKQPPGPGAYGGNFTTFGY</sequence>
<dbReference type="PANTHER" id="PTHR24320:SF148">
    <property type="entry name" value="NAD(P)-BINDING ROSSMANN-FOLD SUPERFAMILY PROTEIN"/>
    <property type="match status" value="1"/>
</dbReference>
<evidence type="ECO:0000313" key="4">
    <source>
        <dbReference type="Proteomes" id="UP001642484"/>
    </source>
</evidence>
<dbReference type="EMBL" id="CAXAMN010004869">
    <property type="protein sequence ID" value="CAK9011286.1"/>
    <property type="molecule type" value="Genomic_DNA"/>
</dbReference>
<keyword evidence="2" id="KW-0560">Oxidoreductase</keyword>
<protein>
    <recommendedName>
        <fullName evidence="5">Protochlorophyllide reductase</fullName>
    </recommendedName>
</protein>
<dbReference type="InterPro" id="IPR036291">
    <property type="entry name" value="NAD(P)-bd_dom_sf"/>
</dbReference>
<keyword evidence="4" id="KW-1185">Reference proteome</keyword>
<reference evidence="3 4" key="1">
    <citation type="submission" date="2024-02" db="EMBL/GenBank/DDBJ databases">
        <authorList>
            <person name="Chen Y."/>
            <person name="Shah S."/>
            <person name="Dougan E. K."/>
            <person name="Thang M."/>
            <person name="Chan C."/>
        </authorList>
    </citation>
    <scope>NUCLEOTIDE SEQUENCE [LARGE SCALE GENOMIC DNA]</scope>
</reference>
<organism evidence="3 4">
    <name type="scientific">Durusdinium trenchii</name>
    <dbReference type="NCBI Taxonomy" id="1381693"/>
    <lineage>
        <taxon>Eukaryota</taxon>
        <taxon>Sar</taxon>
        <taxon>Alveolata</taxon>
        <taxon>Dinophyceae</taxon>
        <taxon>Suessiales</taxon>
        <taxon>Symbiodiniaceae</taxon>
        <taxon>Durusdinium</taxon>
    </lineage>
</organism>
<dbReference type="Pfam" id="PF07004">
    <property type="entry name" value="SHIPPO-rpt"/>
    <property type="match status" value="1"/>
</dbReference>
<dbReference type="SUPFAM" id="SSF51735">
    <property type="entry name" value="NAD(P)-binding Rossmann-fold domains"/>
    <property type="match status" value="1"/>
</dbReference>
<name>A0ABP0JAD7_9DINO</name>
<accession>A0ABP0JAD7</accession>
<evidence type="ECO:0000256" key="1">
    <source>
        <dbReference type="ARBA" id="ARBA00006484"/>
    </source>
</evidence>
<dbReference type="Proteomes" id="UP001642484">
    <property type="component" value="Unassembled WGS sequence"/>
</dbReference>
<evidence type="ECO:0008006" key="5">
    <source>
        <dbReference type="Google" id="ProtNLM"/>
    </source>
</evidence>